<feature type="region of interest" description="Disordered" evidence="14">
    <location>
        <begin position="399"/>
        <end position="435"/>
    </location>
</feature>
<dbReference type="Gene3D" id="1.10.150.670">
    <property type="entry name" value="Crossover junction endonuclease EME1, DNA-binding domain"/>
    <property type="match status" value="1"/>
</dbReference>
<feature type="region of interest" description="Disordered" evidence="14">
    <location>
        <begin position="513"/>
        <end position="544"/>
    </location>
</feature>
<dbReference type="FunFam" id="1.10.10.10:FF:000307">
    <property type="entry name" value="Crossover junction endonuclease MUS81"/>
    <property type="match status" value="1"/>
</dbReference>
<evidence type="ECO:0000256" key="1">
    <source>
        <dbReference type="ARBA" id="ARBA00001946"/>
    </source>
</evidence>
<evidence type="ECO:0000256" key="12">
    <source>
        <dbReference type="ARBA" id="ARBA00023242"/>
    </source>
</evidence>
<evidence type="ECO:0000256" key="11">
    <source>
        <dbReference type="ARBA" id="ARBA00023204"/>
    </source>
</evidence>
<keyword evidence="7 13" id="KW-0227">DNA damage</keyword>
<comment type="similarity">
    <text evidence="3 13">Belongs to the XPF family.</text>
</comment>
<feature type="compositionally biased region" description="Pro residues" evidence="14">
    <location>
        <begin position="534"/>
        <end position="544"/>
    </location>
</feature>
<evidence type="ECO:0000256" key="2">
    <source>
        <dbReference type="ARBA" id="ARBA00004123"/>
    </source>
</evidence>
<dbReference type="CDD" id="cd21036">
    <property type="entry name" value="WH_MUS81"/>
    <property type="match status" value="1"/>
</dbReference>
<dbReference type="EC" id="3.1.22.-" evidence="13"/>
<comment type="caution">
    <text evidence="16">The sequence shown here is derived from an EMBL/GenBank/DDBJ whole genome shotgun (WGS) entry which is preliminary data.</text>
</comment>
<evidence type="ECO:0000256" key="10">
    <source>
        <dbReference type="ARBA" id="ARBA00023172"/>
    </source>
</evidence>
<keyword evidence="12 13" id="KW-0539">Nucleus</keyword>
<dbReference type="GO" id="GO:0046872">
    <property type="term" value="F:metal ion binding"/>
    <property type="evidence" value="ECO:0007669"/>
    <property type="project" value="UniProtKB-UniRule"/>
</dbReference>
<dbReference type="FunFam" id="3.40.50.10130:FF:000003">
    <property type="entry name" value="Crossover junction endonuclease MUS81"/>
    <property type="match status" value="1"/>
</dbReference>
<feature type="compositionally biased region" description="Polar residues" evidence="14">
    <location>
        <begin position="25"/>
        <end position="59"/>
    </location>
</feature>
<evidence type="ECO:0000313" key="16">
    <source>
        <dbReference type="EMBL" id="KAK3779032.1"/>
    </source>
</evidence>
<dbReference type="GO" id="GO:0005634">
    <property type="term" value="C:nucleus"/>
    <property type="evidence" value="ECO:0007669"/>
    <property type="project" value="UniProtKB-SubCell"/>
</dbReference>
<dbReference type="Proteomes" id="UP001283361">
    <property type="component" value="Unassembled WGS sequence"/>
</dbReference>
<sequence length="1077" mass="117502">MLDEKLAQYIMDGGVLPVPTEPQENHASTSNGQKLMVQTTASSSMPLLPNCPSTASSHFAFSPQKRKGPNSVSSTGSSSSRTAAHTVSDDSESDTERRPPPQKKRAPSGNAREYVPAYRSGPYSLILSLYRTMQAAGYRGYMSKVELIEAAQPLADKSFTVPDPGSRYTAWSSMGSLLRKGLVIKYSNPAKFVLTEKGQALGERLEEAEKGNNTSTINQQTINSQARSNSLSANDLGSSFSSKAAGTANHYISPGCQVFDTGDADLDAALNASLIANSQPDHNRSFNYNKDFEENALNANLNKSLEVNSYASEAKTGAEDPYLEAALKASLETSLSQDTLQIKISTGACNRSVSQQQYDDYEFSVEDTDLEAAIKASLEPNSALASSPTKTLDIAALPKSHSTPVPETNIGIRPLPSLSPSIGDRSGSDDSENDEEMKRAIAESLLSYSQELCTSQCTQSDPSEENKCEVVNQSPKITNKQLDQLKSIDNNESVLVISDDDDNDDKCVNTSLKKESTADSPSKFSKRLHEITPSPSPPSCPLPNLPYSPDIDATKKTTLKMPACLRSSSPKISTKMGLISKAFANKEPSFLKIGLDNKDLGGVVVIADDDDVENNNGLKTAPLNVAPILSMDSDDDLPDLDVPLFQRLLNKGNIQSDLLKDSATSKKHQANIVKPSDCVDSIPVTDAMHSKNDRAVSIKETCKSSNEKLCKPSEPGSSVCHQPTSSVLPSENQIGNICIEKESNQKVSTNPSHLTSADSSSVLSSSSSSSSSELEQFFATCTPDFTLQPGTFDIILCLDNREFYGSKSSCKTLLPDLMKNGVQCDLRLLHVGDLLWIARERLGPQIDRVQGRELVLNYIIERKRMDDLVSSLTDGRMKEQKFCLKHCGLSETIILIEEYGSVQNFSLSEERIKQSIVNSQIIDGFKVKRCANGRDAVSYLAIMTRFLQQNLCNKTLHAVPVEKMKLLKGHQNVHSREQYLAPFTAFNEAAVKHKDLKVTELFAKQLIQVPGVSAERAKAITNVYPTLSLLLDAYKKCNNAKDKEKLLATVKYGKNERNLGIAISRMLHMLYTQESLS</sequence>
<evidence type="ECO:0000256" key="13">
    <source>
        <dbReference type="RuleBase" id="RU369042"/>
    </source>
</evidence>
<keyword evidence="17" id="KW-1185">Reference proteome</keyword>
<dbReference type="Gene3D" id="1.10.10.10">
    <property type="entry name" value="Winged helix-like DNA-binding domain superfamily/Winged helix DNA-binding domain"/>
    <property type="match status" value="1"/>
</dbReference>
<dbReference type="Pfam" id="PF21292">
    <property type="entry name" value="EME1-MUS81_C"/>
    <property type="match status" value="1"/>
</dbReference>
<dbReference type="InterPro" id="IPR042530">
    <property type="entry name" value="EME1/EME2_C"/>
</dbReference>
<dbReference type="InterPro" id="IPR033309">
    <property type="entry name" value="Mus81"/>
</dbReference>
<dbReference type="GO" id="GO:0031573">
    <property type="term" value="P:mitotic intra-S DNA damage checkpoint signaling"/>
    <property type="evidence" value="ECO:0007669"/>
    <property type="project" value="TreeGrafter"/>
</dbReference>
<comment type="function">
    <text evidence="13">Interacts with EME1 to form a DNA structure-specific endonuclease with substrate preference for branched DNA structures with a 5'-end at the branch nick. Typical substrates include 3'-flap structures, D-loops, replication forks and nicked Holliday junctions. May be required in mitosis for the processing of stalled or collapsed replication fork intermediates. May be required in meiosis for the repair of meiosis-specific double strand breaks subsequent to single-end invasion (SEI).</text>
</comment>
<keyword evidence="11 13" id="KW-0234">DNA repair</keyword>
<evidence type="ECO:0000256" key="14">
    <source>
        <dbReference type="SAM" id="MobiDB-lite"/>
    </source>
</evidence>
<dbReference type="PANTHER" id="PTHR13451">
    <property type="entry name" value="CLASS II CROSSOVER JUNCTION ENDONUCLEASE MUS81"/>
    <property type="match status" value="1"/>
</dbReference>
<evidence type="ECO:0000259" key="15">
    <source>
        <dbReference type="SMART" id="SM00891"/>
    </source>
</evidence>
<name>A0AAE1A150_9GAST</name>
<dbReference type="SMART" id="SM00891">
    <property type="entry name" value="ERCC4"/>
    <property type="match status" value="1"/>
</dbReference>
<protein>
    <recommendedName>
        <fullName evidence="13">Crossover junction endonuclease MUS81</fullName>
        <ecNumber evidence="13">3.1.22.-</ecNumber>
    </recommendedName>
</protein>
<dbReference type="InterPro" id="IPR006166">
    <property type="entry name" value="ERCC4_domain"/>
</dbReference>
<feature type="compositionally biased region" description="Low complexity" evidence="14">
    <location>
        <begin position="71"/>
        <end position="80"/>
    </location>
</feature>
<dbReference type="PANTHER" id="PTHR13451:SF0">
    <property type="entry name" value="CROSSOVER JUNCTION ENDONUCLEASE MUS81"/>
    <property type="match status" value="1"/>
</dbReference>
<evidence type="ECO:0000256" key="6">
    <source>
        <dbReference type="ARBA" id="ARBA00022759"/>
    </source>
</evidence>
<evidence type="ECO:0000256" key="7">
    <source>
        <dbReference type="ARBA" id="ARBA00022763"/>
    </source>
</evidence>
<dbReference type="GO" id="GO:0000727">
    <property type="term" value="P:double-strand break repair via break-induced replication"/>
    <property type="evidence" value="ECO:0007669"/>
    <property type="project" value="UniProtKB-UniRule"/>
</dbReference>
<dbReference type="GO" id="GO:0000712">
    <property type="term" value="P:resolution of meiotic recombination intermediates"/>
    <property type="evidence" value="ECO:0007669"/>
    <property type="project" value="TreeGrafter"/>
</dbReference>
<comment type="subunit">
    <text evidence="13">Interacts with EME1.</text>
</comment>
<dbReference type="GO" id="GO:0003677">
    <property type="term" value="F:DNA binding"/>
    <property type="evidence" value="ECO:0007669"/>
    <property type="project" value="UniProtKB-UniRule"/>
</dbReference>
<dbReference type="GO" id="GO:0008821">
    <property type="term" value="F:crossover junction DNA endonuclease activity"/>
    <property type="evidence" value="ECO:0007669"/>
    <property type="project" value="UniProtKB-UniRule"/>
</dbReference>
<dbReference type="CDD" id="cd20074">
    <property type="entry name" value="XPF_nuclease_Mus81"/>
    <property type="match status" value="1"/>
</dbReference>
<dbReference type="GO" id="GO:0048476">
    <property type="term" value="C:Holliday junction resolvase complex"/>
    <property type="evidence" value="ECO:0007669"/>
    <property type="project" value="UniProtKB-UniRule"/>
</dbReference>
<keyword evidence="9 13" id="KW-0460">Magnesium</keyword>
<keyword evidence="5 13" id="KW-0479">Metal-binding</keyword>
<feature type="domain" description="ERCC4" evidence="15">
    <location>
        <begin position="795"/>
        <end position="900"/>
    </location>
</feature>
<keyword evidence="8 13" id="KW-0378">Hydrolase</keyword>
<comment type="cofactor">
    <cofactor evidence="1 13">
        <name>Mg(2+)</name>
        <dbReference type="ChEBI" id="CHEBI:18420"/>
    </cofactor>
</comment>
<evidence type="ECO:0000256" key="5">
    <source>
        <dbReference type="ARBA" id="ARBA00022723"/>
    </source>
</evidence>
<dbReference type="InterPro" id="IPR036388">
    <property type="entry name" value="WH-like_DNA-bd_sf"/>
</dbReference>
<dbReference type="Pfam" id="PF02732">
    <property type="entry name" value="ERCC4"/>
    <property type="match status" value="1"/>
</dbReference>
<evidence type="ECO:0000256" key="4">
    <source>
        <dbReference type="ARBA" id="ARBA00022722"/>
    </source>
</evidence>
<evidence type="ECO:0000256" key="8">
    <source>
        <dbReference type="ARBA" id="ARBA00022801"/>
    </source>
</evidence>
<proteinExistence type="inferred from homology"/>
<evidence type="ECO:0000313" key="17">
    <source>
        <dbReference type="Proteomes" id="UP001283361"/>
    </source>
</evidence>
<dbReference type="Gene3D" id="3.40.50.10130">
    <property type="match status" value="1"/>
</dbReference>
<comment type="subcellular location">
    <subcellularLocation>
        <location evidence="2 13">Nucleus</location>
    </subcellularLocation>
</comment>
<gene>
    <name evidence="16" type="ORF">RRG08_034290</name>
</gene>
<feature type="region of interest" description="Disordered" evidence="14">
    <location>
        <begin position="706"/>
        <end position="729"/>
    </location>
</feature>
<dbReference type="GO" id="GO:0006308">
    <property type="term" value="P:DNA catabolic process"/>
    <property type="evidence" value="ECO:0007669"/>
    <property type="project" value="UniProtKB-UniRule"/>
</dbReference>
<dbReference type="GO" id="GO:0048257">
    <property type="term" value="F:3'-flap endonuclease activity"/>
    <property type="evidence" value="ECO:0007669"/>
    <property type="project" value="TreeGrafter"/>
</dbReference>
<keyword evidence="4 13" id="KW-0540">Nuclease</keyword>
<dbReference type="InterPro" id="IPR047416">
    <property type="entry name" value="XPF_nuclease_Mus81"/>
</dbReference>
<dbReference type="InterPro" id="IPR047417">
    <property type="entry name" value="WHD_MUS81"/>
</dbReference>
<evidence type="ECO:0000256" key="3">
    <source>
        <dbReference type="ARBA" id="ARBA00010015"/>
    </source>
</evidence>
<keyword evidence="6 13" id="KW-0255">Endonuclease</keyword>
<feature type="region of interest" description="Disordered" evidence="14">
    <location>
        <begin position="15"/>
        <end position="114"/>
    </location>
</feature>
<dbReference type="InterPro" id="IPR011335">
    <property type="entry name" value="Restrct_endonuc-II-like"/>
</dbReference>
<dbReference type="AlphaFoldDB" id="A0AAE1A150"/>
<keyword evidence="10 13" id="KW-0233">DNA recombination</keyword>
<dbReference type="EMBL" id="JAWDGP010002890">
    <property type="protein sequence ID" value="KAK3779032.1"/>
    <property type="molecule type" value="Genomic_DNA"/>
</dbReference>
<dbReference type="SUPFAM" id="SSF52980">
    <property type="entry name" value="Restriction endonuclease-like"/>
    <property type="match status" value="1"/>
</dbReference>
<organism evidence="16 17">
    <name type="scientific">Elysia crispata</name>
    <name type="common">lettuce slug</name>
    <dbReference type="NCBI Taxonomy" id="231223"/>
    <lineage>
        <taxon>Eukaryota</taxon>
        <taxon>Metazoa</taxon>
        <taxon>Spiralia</taxon>
        <taxon>Lophotrochozoa</taxon>
        <taxon>Mollusca</taxon>
        <taxon>Gastropoda</taxon>
        <taxon>Heterobranchia</taxon>
        <taxon>Euthyneura</taxon>
        <taxon>Panpulmonata</taxon>
        <taxon>Sacoglossa</taxon>
        <taxon>Placobranchoidea</taxon>
        <taxon>Plakobranchidae</taxon>
        <taxon>Elysia</taxon>
    </lineage>
</organism>
<feature type="compositionally biased region" description="Polar residues" evidence="14">
    <location>
        <begin position="715"/>
        <end position="729"/>
    </location>
</feature>
<dbReference type="Pfam" id="PF21136">
    <property type="entry name" value="WHD_MUS81"/>
    <property type="match status" value="1"/>
</dbReference>
<reference evidence="16" key="1">
    <citation type="journal article" date="2023" name="G3 (Bethesda)">
        <title>A reference genome for the long-term kleptoplast-retaining sea slug Elysia crispata morphotype clarki.</title>
        <authorList>
            <person name="Eastman K.E."/>
            <person name="Pendleton A.L."/>
            <person name="Shaikh M.A."/>
            <person name="Suttiyut T."/>
            <person name="Ogas R."/>
            <person name="Tomko P."/>
            <person name="Gavelis G."/>
            <person name="Widhalm J.R."/>
            <person name="Wisecaver J.H."/>
        </authorList>
    </citation>
    <scope>NUCLEOTIDE SEQUENCE</scope>
    <source>
        <strain evidence="16">ECLA1</strain>
    </source>
</reference>
<accession>A0AAE1A150</accession>
<evidence type="ECO:0000256" key="9">
    <source>
        <dbReference type="ARBA" id="ARBA00022842"/>
    </source>
</evidence>